<gene>
    <name evidence="1" type="ORF">C1O66_11480</name>
</gene>
<sequence>MREIDPSSWYPLQLLKLALEACGVSCELEPTRQVMVQSRALLDLQNGQDGLDIAWSMTSIERERQLLPIRFPIYKGLYGWRLMLLKRGLEPHLLREVRSLADLRRYSLVQGHDWPDTTILRANGLQVVTGSSFDAMFNMLRLERGQAFPRALLEIDWELESHADSLAIDPHLCLHYPTAMYFFVGRGNERLAGLVERGLNRLLAKGSFERIFMQYHGAILARHVLSRRRVLELHNPLLPPETPLARKELWMQP</sequence>
<organism evidence="1 2">
    <name type="scientific">Kinneretia aquatilis</name>
    <dbReference type="NCBI Taxonomy" id="2070761"/>
    <lineage>
        <taxon>Bacteria</taxon>
        <taxon>Pseudomonadati</taxon>
        <taxon>Pseudomonadota</taxon>
        <taxon>Betaproteobacteria</taxon>
        <taxon>Burkholderiales</taxon>
        <taxon>Sphaerotilaceae</taxon>
        <taxon>Roseateles</taxon>
    </lineage>
</organism>
<accession>A0A2N8L1X0</accession>
<keyword evidence="2" id="KW-1185">Reference proteome</keyword>
<comment type="caution">
    <text evidence="1">The sequence shown here is derived from an EMBL/GenBank/DDBJ whole genome shotgun (WGS) entry which is preliminary data.</text>
</comment>
<evidence type="ECO:0008006" key="3">
    <source>
        <dbReference type="Google" id="ProtNLM"/>
    </source>
</evidence>
<dbReference type="Proteomes" id="UP000235916">
    <property type="component" value="Unassembled WGS sequence"/>
</dbReference>
<evidence type="ECO:0000313" key="2">
    <source>
        <dbReference type="Proteomes" id="UP000235916"/>
    </source>
</evidence>
<proteinExistence type="predicted"/>
<dbReference type="EMBL" id="POSP01000003">
    <property type="protein sequence ID" value="PND39703.1"/>
    <property type="molecule type" value="Genomic_DNA"/>
</dbReference>
<dbReference type="OrthoDB" id="547680at2"/>
<dbReference type="AlphaFoldDB" id="A0A2N8L1X0"/>
<name>A0A2N8L1X0_9BURK</name>
<protein>
    <recommendedName>
        <fullName evidence="3">Amino acid ABC transporter substrate-binding protein</fullName>
    </recommendedName>
</protein>
<reference evidence="1 2" key="1">
    <citation type="submission" date="2018-01" db="EMBL/GenBank/DDBJ databases">
        <title>Draft genome sequence of Paucibacter aquatile CR182 isolated from freshwater of the Nakdong River.</title>
        <authorList>
            <person name="Choi A."/>
            <person name="Chung E.J."/>
        </authorList>
    </citation>
    <scope>NUCLEOTIDE SEQUENCE [LARGE SCALE GENOMIC DNA]</scope>
    <source>
        <strain evidence="1 2">CR182</strain>
    </source>
</reference>
<dbReference type="SUPFAM" id="SSF53850">
    <property type="entry name" value="Periplasmic binding protein-like II"/>
    <property type="match status" value="1"/>
</dbReference>
<evidence type="ECO:0000313" key="1">
    <source>
        <dbReference type="EMBL" id="PND39703.1"/>
    </source>
</evidence>